<dbReference type="GO" id="GO:0031267">
    <property type="term" value="F:small GTPase binding"/>
    <property type="evidence" value="ECO:0007669"/>
    <property type="project" value="TreeGrafter"/>
</dbReference>
<dbReference type="OrthoDB" id="10255285at2759"/>
<evidence type="ECO:0000256" key="1">
    <source>
        <dbReference type="ARBA" id="ARBA00010307"/>
    </source>
</evidence>
<keyword evidence="2" id="KW-0813">Transport</keyword>
<gene>
    <name evidence="4" type="ORF">BO94DRAFT_508780</name>
</gene>
<dbReference type="GeneID" id="37111820"/>
<dbReference type="GO" id="GO:0006606">
    <property type="term" value="P:protein import into nucleus"/>
    <property type="evidence" value="ECO:0007669"/>
    <property type="project" value="TreeGrafter"/>
</dbReference>
<dbReference type="STRING" id="1450535.A0A317X702"/>
<dbReference type="Pfam" id="PF04603">
    <property type="entry name" value="Mog1"/>
    <property type="match status" value="1"/>
</dbReference>
<proteinExistence type="inferred from homology"/>
<protein>
    <submittedName>
        <fullName evidence="4">Mog1p/PsbP-like protein</fullName>
    </submittedName>
</protein>
<keyword evidence="5" id="KW-1185">Reference proteome</keyword>
<organism evidence="4 5">
    <name type="scientific">Aspergillus sclerotioniger CBS 115572</name>
    <dbReference type="NCBI Taxonomy" id="1450535"/>
    <lineage>
        <taxon>Eukaryota</taxon>
        <taxon>Fungi</taxon>
        <taxon>Dikarya</taxon>
        <taxon>Ascomycota</taxon>
        <taxon>Pezizomycotina</taxon>
        <taxon>Eurotiomycetes</taxon>
        <taxon>Eurotiomycetidae</taxon>
        <taxon>Eurotiales</taxon>
        <taxon>Aspergillaceae</taxon>
        <taxon>Aspergillus</taxon>
        <taxon>Aspergillus subgen. Circumdati</taxon>
    </lineage>
</organism>
<evidence type="ECO:0000313" key="4">
    <source>
        <dbReference type="EMBL" id="PWY94394.1"/>
    </source>
</evidence>
<evidence type="ECO:0000256" key="2">
    <source>
        <dbReference type="ARBA" id="ARBA00022448"/>
    </source>
</evidence>
<dbReference type="EMBL" id="MSFK01000004">
    <property type="protein sequence ID" value="PWY94394.1"/>
    <property type="molecule type" value="Genomic_DNA"/>
</dbReference>
<reference evidence="4 5" key="1">
    <citation type="submission" date="2016-12" db="EMBL/GenBank/DDBJ databases">
        <title>The genomes of Aspergillus section Nigri reveals drivers in fungal speciation.</title>
        <authorList>
            <consortium name="DOE Joint Genome Institute"/>
            <person name="Vesth T.C."/>
            <person name="Nybo J."/>
            <person name="Theobald S."/>
            <person name="Brandl J."/>
            <person name="Frisvad J.C."/>
            <person name="Nielsen K.F."/>
            <person name="Lyhne E.K."/>
            <person name="Kogle M.E."/>
            <person name="Kuo A."/>
            <person name="Riley R."/>
            <person name="Clum A."/>
            <person name="Nolan M."/>
            <person name="Lipzen A."/>
            <person name="Salamov A."/>
            <person name="Henrissat B."/>
            <person name="Wiebenga A."/>
            <person name="De Vries R.P."/>
            <person name="Grigoriev I.V."/>
            <person name="Mortensen U.H."/>
            <person name="Andersen M.R."/>
            <person name="Baker S.E."/>
        </authorList>
    </citation>
    <scope>NUCLEOTIDE SEQUENCE [LARGE SCALE GENOMIC DNA]</scope>
    <source>
        <strain evidence="4 5">CBS 115572</strain>
    </source>
</reference>
<dbReference type="AlphaFoldDB" id="A0A317X702"/>
<dbReference type="InterPro" id="IPR016123">
    <property type="entry name" value="Mog1/PsbP_a/b/a-sand"/>
</dbReference>
<dbReference type="PANTHER" id="PTHR15837:SF0">
    <property type="entry name" value="RAN GUANINE NUCLEOTIDE RELEASE FACTOR"/>
    <property type="match status" value="1"/>
</dbReference>
<keyword evidence="3" id="KW-0653">Protein transport</keyword>
<comment type="caution">
    <text evidence="4">The sequence shown here is derived from an EMBL/GenBank/DDBJ whole genome shotgun (WGS) entry which is preliminary data.</text>
</comment>
<dbReference type="Gene3D" id="3.40.1000.10">
    <property type="entry name" value="Mog1/PsbP, alpha/beta/alpha sandwich"/>
    <property type="match status" value="1"/>
</dbReference>
<dbReference type="SUPFAM" id="SSF55724">
    <property type="entry name" value="Mog1p/PsbP-like"/>
    <property type="match status" value="1"/>
</dbReference>
<dbReference type="InterPro" id="IPR007681">
    <property type="entry name" value="Mog1"/>
</dbReference>
<dbReference type="GO" id="GO:0005085">
    <property type="term" value="F:guanyl-nucleotide exchange factor activity"/>
    <property type="evidence" value="ECO:0007669"/>
    <property type="project" value="TreeGrafter"/>
</dbReference>
<evidence type="ECO:0000313" key="5">
    <source>
        <dbReference type="Proteomes" id="UP000246702"/>
    </source>
</evidence>
<dbReference type="Proteomes" id="UP000246702">
    <property type="component" value="Unassembled WGS sequence"/>
</dbReference>
<name>A0A317X702_9EURO</name>
<dbReference type="RefSeq" id="XP_025471155.1">
    <property type="nucleotide sequence ID" value="XM_025609677.1"/>
</dbReference>
<evidence type="ECO:0000256" key="3">
    <source>
        <dbReference type="ARBA" id="ARBA00022927"/>
    </source>
</evidence>
<dbReference type="GO" id="GO:0005634">
    <property type="term" value="C:nucleus"/>
    <property type="evidence" value="ECO:0007669"/>
    <property type="project" value="TreeGrafter"/>
</dbReference>
<accession>A0A317X702</accession>
<comment type="similarity">
    <text evidence="1">Belongs to the MOG1 family.</text>
</comment>
<dbReference type="PANTHER" id="PTHR15837">
    <property type="entry name" value="RAN GUANINE NUCLEOTIDE RELEASE FACTOR"/>
    <property type="match status" value="1"/>
</dbReference>
<sequence length="212" mass="23801">MTTTYTPQPLYGGAIKALIPNNWIDASTLRQIPDHQELYLSPTTLSTLIYEINEYVPTSTSLTTLTNYTHLLPPSQAQSQSHNQEKQRGQESLDRAAVIYHLHDLLDEGDELDMIIPPTRVTVGKGFEEKGKGRRYTGCAVFKSTSKWKETTTKCWFLVVRLEEQETDLVVWGNVPGGELSGEELRMEEEGMGALVGALGRELKVVEWDLFG</sequence>